<reference evidence="2 3" key="1">
    <citation type="submission" date="2019-03" db="EMBL/GenBank/DDBJ databases">
        <title>Draft genome of Brevundimonas sp. a heavy metal resistant soil bacteria.</title>
        <authorList>
            <person name="Soto J."/>
        </authorList>
    </citation>
    <scope>NUCLEOTIDE SEQUENCE [LARGE SCALE GENOMIC DNA]</scope>
    <source>
        <strain evidence="2 3">B-10</strain>
    </source>
</reference>
<dbReference type="RefSeq" id="WP_135193466.1">
    <property type="nucleotide sequence ID" value="NZ_SPVH01000002.1"/>
</dbReference>
<keyword evidence="3" id="KW-1185">Reference proteome</keyword>
<dbReference type="InterPro" id="IPR008523">
    <property type="entry name" value="DUF805"/>
</dbReference>
<comment type="caution">
    <text evidence="2">The sequence shown here is derived from an EMBL/GenBank/DDBJ whole genome shotgun (WGS) entry which is preliminary data.</text>
</comment>
<dbReference type="AlphaFoldDB" id="A0A4Y9RYD5"/>
<accession>A0A4Y9RYD5</accession>
<dbReference type="GO" id="GO:0005886">
    <property type="term" value="C:plasma membrane"/>
    <property type="evidence" value="ECO:0007669"/>
    <property type="project" value="TreeGrafter"/>
</dbReference>
<evidence type="ECO:0000313" key="2">
    <source>
        <dbReference type="EMBL" id="TFW14074.1"/>
    </source>
</evidence>
<protein>
    <submittedName>
        <fullName evidence="2">DUF805 domain-containing protein</fullName>
    </submittedName>
</protein>
<dbReference type="Pfam" id="PF05656">
    <property type="entry name" value="DUF805"/>
    <property type="match status" value="1"/>
</dbReference>
<dbReference type="PANTHER" id="PTHR34980">
    <property type="entry name" value="INNER MEMBRANE PROTEIN-RELATED-RELATED"/>
    <property type="match status" value="1"/>
</dbReference>
<organism evidence="2 3">
    <name type="scientific">Brevundimonas intermedia</name>
    <dbReference type="NCBI Taxonomy" id="74315"/>
    <lineage>
        <taxon>Bacteria</taxon>
        <taxon>Pseudomonadati</taxon>
        <taxon>Pseudomonadota</taxon>
        <taxon>Alphaproteobacteria</taxon>
        <taxon>Caulobacterales</taxon>
        <taxon>Caulobacteraceae</taxon>
        <taxon>Brevundimonas</taxon>
    </lineage>
</organism>
<feature type="transmembrane region" description="Helical" evidence="1">
    <location>
        <begin position="106"/>
        <end position="136"/>
    </location>
</feature>
<name>A0A4Y9RYD5_9CAUL</name>
<dbReference type="OrthoDB" id="9812349at2"/>
<dbReference type="Proteomes" id="UP000298216">
    <property type="component" value="Unassembled WGS sequence"/>
</dbReference>
<feature type="transmembrane region" description="Helical" evidence="1">
    <location>
        <begin position="198"/>
        <end position="222"/>
    </location>
</feature>
<proteinExistence type="predicted"/>
<dbReference type="PANTHER" id="PTHR34980:SF2">
    <property type="entry name" value="INNER MEMBRANE PROTEIN YHAH-RELATED"/>
    <property type="match status" value="1"/>
</dbReference>
<dbReference type="EMBL" id="SPVH01000002">
    <property type="protein sequence ID" value="TFW14074.1"/>
    <property type="molecule type" value="Genomic_DNA"/>
</dbReference>
<sequence>MRGEILSYDATTGAGLISGDDGARYDFTSAALQSPALPAAGVRVDFVPEGAVATQILILAGAATTTGVAGGYAASASSAAVGAPGSGFDFQSAMLSFNGRLRRSHFWIGFLIIFGASLVLGWIPFLGGLISLALIWPNLAISVKRLHDMGKSGWLVAIPWAISTILVITGFVMMFAGIAASGMDESYYEDNPMAALSIMGPAFGAFTIATLVNLAFLLWIGITDSQKGENRFGPNPKGE</sequence>
<keyword evidence="1" id="KW-1133">Transmembrane helix</keyword>
<evidence type="ECO:0000256" key="1">
    <source>
        <dbReference type="SAM" id="Phobius"/>
    </source>
</evidence>
<gene>
    <name evidence="2" type="ORF">EGY25_02365</name>
</gene>
<evidence type="ECO:0000313" key="3">
    <source>
        <dbReference type="Proteomes" id="UP000298216"/>
    </source>
</evidence>
<keyword evidence="1" id="KW-0812">Transmembrane</keyword>
<feature type="transmembrane region" description="Helical" evidence="1">
    <location>
        <begin position="157"/>
        <end position="178"/>
    </location>
</feature>
<keyword evidence="1" id="KW-0472">Membrane</keyword>